<dbReference type="GO" id="GO:0016829">
    <property type="term" value="F:lyase activity"/>
    <property type="evidence" value="ECO:0007669"/>
    <property type="project" value="UniProtKB-KW"/>
</dbReference>
<accession>A0A1H3K3P0</accession>
<keyword evidence="3" id="KW-1185">Reference proteome</keyword>
<dbReference type="AlphaFoldDB" id="A0A1H3K3P0"/>
<dbReference type="Proteomes" id="UP000198891">
    <property type="component" value="Unassembled WGS sequence"/>
</dbReference>
<dbReference type="Gene3D" id="2.130.10.10">
    <property type="entry name" value="YVTN repeat-like/Quinoprotein amine dehydrogenase"/>
    <property type="match status" value="1"/>
</dbReference>
<protein>
    <submittedName>
        <fullName evidence="2">Streptogramin lyase</fullName>
    </submittedName>
</protein>
<proteinExistence type="predicted"/>
<evidence type="ECO:0000256" key="1">
    <source>
        <dbReference type="SAM" id="SignalP"/>
    </source>
</evidence>
<evidence type="ECO:0000313" key="3">
    <source>
        <dbReference type="Proteomes" id="UP000198891"/>
    </source>
</evidence>
<keyword evidence="1" id="KW-0732">Signal</keyword>
<organism evidence="2 3">
    <name type="scientific">Herbiconiux ginsengi</name>
    <dbReference type="NCBI Taxonomy" id="381665"/>
    <lineage>
        <taxon>Bacteria</taxon>
        <taxon>Bacillati</taxon>
        <taxon>Actinomycetota</taxon>
        <taxon>Actinomycetes</taxon>
        <taxon>Micrococcales</taxon>
        <taxon>Microbacteriaceae</taxon>
        <taxon>Herbiconiux</taxon>
    </lineage>
</organism>
<dbReference type="PANTHER" id="PTHR40274">
    <property type="entry name" value="VIRGINIAMYCIN B LYASE"/>
    <property type="match status" value="1"/>
</dbReference>
<feature type="chain" id="PRO_5011673606" evidence="1">
    <location>
        <begin position="26"/>
        <end position="324"/>
    </location>
</feature>
<sequence length="324" mass="34029">MAAGVALIASAVAVALASVAAPAQAVEPWPAPGSYALWHEVPTASGDEPVLLLVDDLNRAWYSEWATNRLVRYDPATGTEAGFTLGPAPRYPLDAVLTSDGTLWFADLGSASIGRLDPSTGDVDFFPLAGLSHTAYGLTVGADGRVWFSDPLEESLGNIDSAGTIRYMPVPLPGIVLSMTAASDGALWFVVDGTSLVGRLDPIARTYDTVDTGHAGLTDLTVARDGALWLGANDAILHVGLDFSVAELPLDPGTGATVRPHHLAAGEFAQLYFIDADRGIGRVDLTGTVTYQRPFAATSPTRLAVAPNGSVWYSDQSRHSLVWS</sequence>
<feature type="signal peptide" evidence="1">
    <location>
        <begin position="1"/>
        <end position="25"/>
    </location>
</feature>
<dbReference type="STRING" id="381665.SAMN05216554_0401"/>
<dbReference type="InterPro" id="IPR051344">
    <property type="entry name" value="Vgb"/>
</dbReference>
<name>A0A1H3K3P0_9MICO</name>
<dbReference type="OrthoDB" id="9787204at2"/>
<dbReference type="PANTHER" id="PTHR40274:SF3">
    <property type="entry name" value="VIRGINIAMYCIN B LYASE"/>
    <property type="match status" value="1"/>
</dbReference>
<gene>
    <name evidence="2" type="ORF">SAMN05216554_0401</name>
</gene>
<keyword evidence="2" id="KW-0456">Lyase</keyword>
<dbReference type="Pfam" id="PF24684">
    <property type="entry name" value="Vgb_lyase"/>
    <property type="match status" value="1"/>
</dbReference>
<dbReference type="InterPro" id="IPR015943">
    <property type="entry name" value="WD40/YVTN_repeat-like_dom_sf"/>
</dbReference>
<evidence type="ECO:0000313" key="2">
    <source>
        <dbReference type="EMBL" id="SDY46365.1"/>
    </source>
</evidence>
<dbReference type="RefSeq" id="WP_092548026.1">
    <property type="nucleotide sequence ID" value="NZ_FNPZ01000001.1"/>
</dbReference>
<reference evidence="2 3" key="1">
    <citation type="submission" date="2016-10" db="EMBL/GenBank/DDBJ databases">
        <authorList>
            <person name="de Groot N.N."/>
        </authorList>
    </citation>
    <scope>NUCLEOTIDE SEQUENCE [LARGE SCALE GENOMIC DNA]</scope>
    <source>
        <strain evidence="2 3">CGMCC 4.3491</strain>
    </source>
</reference>
<dbReference type="EMBL" id="FNPZ01000001">
    <property type="protein sequence ID" value="SDY46365.1"/>
    <property type="molecule type" value="Genomic_DNA"/>
</dbReference>
<dbReference type="SUPFAM" id="SSF101898">
    <property type="entry name" value="NHL repeat"/>
    <property type="match status" value="1"/>
</dbReference>